<accession>M0QKA6</accession>
<protein>
    <recommendedName>
        <fullName evidence="4">Strictosidine synthase conserved region domain-containing protein</fullName>
    </recommendedName>
</protein>
<sequence length="309" mass="33279">MPAVRRVEVGRHGPEDVIWSDDGRVLTGTDDGAILAVDPHTSDVEVLTSTGGRPLGLDRGPDGWLYICDHDRGVLRWRAGLSEPELLVGEVGGRRVHFASNVAVAQDGSFVFSTSTQRYGLDDWLGDIMEHSGTGRLLRCGVDGQVEVLLDDLQFANGVVLAPDESHVLVAETGAYRVTRRWLSGPRAGSTDRVVENLPGFPDNMSVGSDGLVWIGMAAPRNALLDRLAPRPPWMRRLIHALPHALTPKPPDQAWALAIDFDGEVRVDLQTDAPGYRMVTAVAEHDGVLALGGVEETAIGIVDLRGVGD</sequence>
<dbReference type="STRING" id="1223545.GS4_20_01400"/>
<evidence type="ECO:0000313" key="6">
    <source>
        <dbReference type="Proteomes" id="UP000011666"/>
    </source>
</evidence>
<gene>
    <name evidence="5" type="ORF">GS4_20_01400</name>
</gene>
<comment type="caution">
    <text evidence="5">The sequence shown here is derived from an EMBL/GenBank/DDBJ whole genome shotgun (WGS) entry which is preliminary data.</text>
</comment>
<evidence type="ECO:0000313" key="5">
    <source>
        <dbReference type="EMBL" id="GAC69075.1"/>
    </source>
</evidence>
<feature type="domain" description="Strictosidine synthase conserved region" evidence="4">
    <location>
        <begin position="102"/>
        <end position="185"/>
    </location>
</feature>
<dbReference type="AlphaFoldDB" id="M0QKA6"/>
<comment type="similarity">
    <text evidence="1">Belongs to the strictosidine synthase family.</text>
</comment>
<evidence type="ECO:0000259" key="4">
    <source>
        <dbReference type="Pfam" id="PF03088"/>
    </source>
</evidence>
<keyword evidence="3" id="KW-0325">Glycoprotein</keyword>
<evidence type="ECO:0000256" key="3">
    <source>
        <dbReference type="ARBA" id="ARBA00023180"/>
    </source>
</evidence>
<dbReference type="InterPro" id="IPR011042">
    <property type="entry name" value="6-blade_b-propeller_TolB-like"/>
</dbReference>
<keyword evidence="6" id="KW-1185">Reference proteome</keyword>
<dbReference type="Pfam" id="PF03088">
    <property type="entry name" value="Str_synth"/>
    <property type="match status" value="1"/>
</dbReference>
<reference evidence="5 6" key="1">
    <citation type="submission" date="2013-01" db="EMBL/GenBank/DDBJ databases">
        <title>Whole genome shotgun sequence of Gordonia soli NBRC 108243.</title>
        <authorList>
            <person name="Isaki-Nakamura S."/>
            <person name="Hosoyama A."/>
            <person name="Tsuchikane K."/>
            <person name="Ando Y."/>
            <person name="Baba S."/>
            <person name="Ohji S."/>
            <person name="Hamada M."/>
            <person name="Tamura T."/>
            <person name="Yamazoe A."/>
            <person name="Yamazaki S."/>
            <person name="Fujita N."/>
        </authorList>
    </citation>
    <scope>NUCLEOTIDE SEQUENCE [LARGE SCALE GENOMIC DNA]</scope>
    <source>
        <strain evidence="5 6">NBRC 108243</strain>
    </source>
</reference>
<dbReference type="InterPro" id="IPR018119">
    <property type="entry name" value="Strictosidine_synth_cons-reg"/>
</dbReference>
<dbReference type="eggNOG" id="COG3386">
    <property type="taxonomic scope" value="Bacteria"/>
</dbReference>
<dbReference type="OrthoDB" id="3332247at2"/>
<keyword evidence="2" id="KW-0597">Phosphoprotein</keyword>
<organism evidence="5 6">
    <name type="scientific">Gordonia soli NBRC 108243</name>
    <dbReference type="NCBI Taxonomy" id="1223545"/>
    <lineage>
        <taxon>Bacteria</taxon>
        <taxon>Bacillati</taxon>
        <taxon>Actinomycetota</taxon>
        <taxon>Actinomycetes</taxon>
        <taxon>Mycobacteriales</taxon>
        <taxon>Gordoniaceae</taxon>
        <taxon>Gordonia</taxon>
    </lineage>
</organism>
<dbReference type="Pfam" id="PF20067">
    <property type="entry name" value="SSL_N"/>
    <property type="match status" value="1"/>
</dbReference>
<dbReference type="EMBL" id="BANX01000020">
    <property type="protein sequence ID" value="GAC69075.1"/>
    <property type="molecule type" value="Genomic_DNA"/>
</dbReference>
<dbReference type="SUPFAM" id="SSF63829">
    <property type="entry name" value="Calcium-dependent phosphotriesterase"/>
    <property type="match status" value="1"/>
</dbReference>
<dbReference type="PANTHER" id="PTHR10426:SF88">
    <property type="entry name" value="ADIPOCYTE PLASMA MEMBRANE-ASSOCIATED PROTEIN HEMOMUCIN-RELATED"/>
    <property type="match status" value="1"/>
</dbReference>
<proteinExistence type="inferred from homology"/>
<evidence type="ECO:0000256" key="2">
    <source>
        <dbReference type="ARBA" id="ARBA00022553"/>
    </source>
</evidence>
<dbReference type="PANTHER" id="PTHR10426">
    <property type="entry name" value="STRICTOSIDINE SYNTHASE-RELATED"/>
    <property type="match status" value="1"/>
</dbReference>
<name>M0QKA6_9ACTN</name>
<dbReference type="Proteomes" id="UP000011666">
    <property type="component" value="Unassembled WGS sequence"/>
</dbReference>
<evidence type="ECO:0000256" key="1">
    <source>
        <dbReference type="ARBA" id="ARBA00009191"/>
    </source>
</evidence>
<dbReference type="Gene3D" id="2.120.10.30">
    <property type="entry name" value="TolB, C-terminal domain"/>
    <property type="match status" value="1"/>
</dbReference>
<dbReference type="GO" id="GO:0016787">
    <property type="term" value="F:hydrolase activity"/>
    <property type="evidence" value="ECO:0007669"/>
    <property type="project" value="TreeGrafter"/>
</dbReference>